<sequence length="191" mass="21342">MLSRALFYLPLDATESEGDRRVYAIDVPYWQRIATEDGNGKAHLYVDGRHHSVSTFPAAFPVEGGVIEVKPSAFGLRRCHYVPENGPERQLLPDSHSAEGRRARLDQEHPARGRLLGLLSLLVILLAVLLGVPQILEYLTEIPPIAERFGRFTSPINFPWWGNVLIGLAAATASVERATRLRYSWLDSMAQ</sequence>
<keyword evidence="1" id="KW-0472">Membrane</keyword>
<accession>A0ABS4WVV9</accession>
<keyword evidence="1" id="KW-0812">Transmembrane</keyword>
<dbReference type="EMBL" id="JAGIOD010000001">
    <property type="protein sequence ID" value="MBP2380345.1"/>
    <property type="molecule type" value="Genomic_DNA"/>
</dbReference>
<protein>
    <submittedName>
        <fullName evidence="2">Uncharacterized protein</fullName>
    </submittedName>
</protein>
<feature type="transmembrane region" description="Helical" evidence="1">
    <location>
        <begin position="115"/>
        <end position="136"/>
    </location>
</feature>
<proteinExistence type="predicted"/>
<gene>
    <name evidence="2" type="ORF">JOF43_000302</name>
</gene>
<evidence type="ECO:0000313" key="2">
    <source>
        <dbReference type="EMBL" id="MBP2380345.1"/>
    </source>
</evidence>
<keyword evidence="1" id="KW-1133">Transmembrane helix</keyword>
<feature type="transmembrane region" description="Helical" evidence="1">
    <location>
        <begin position="156"/>
        <end position="175"/>
    </location>
</feature>
<organism evidence="2 3">
    <name type="scientific">Brachybacterium sacelli</name>
    <dbReference type="NCBI Taxonomy" id="173364"/>
    <lineage>
        <taxon>Bacteria</taxon>
        <taxon>Bacillati</taxon>
        <taxon>Actinomycetota</taxon>
        <taxon>Actinomycetes</taxon>
        <taxon>Micrococcales</taxon>
        <taxon>Dermabacteraceae</taxon>
        <taxon>Brachybacterium</taxon>
    </lineage>
</organism>
<keyword evidence="3" id="KW-1185">Reference proteome</keyword>
<name>A0ABS4WVV9_9MICO</name>
<comment type="caution">
    <text evidence="2">The sequence shown here is derived from an EMBL/GenBank/DDBJ whole genome shotgun (WGS) entry which is preliminary data.</text>
</comment>
<reference evidence="2 3" key="1">
    <citation type="submission" date="2021-03" db="EMBL/GenBank/DDBJ databases">
        <title>Sequencing the genomes of 1000 actinobacteria strains.</title>
        <authorList>
            <person name="Klenk H.-P."/>
        </authorList>
    </citation>
    <scope>NUCLEOTIDE SEQUENCE [LARGE SCALE GENOMIC DNA]</scope>
    <source>
        <strain evidence="2 3">DSM 14566</strain>
    </source>
</reference>
<dbReference type="Proteomes" id="UP001519290">
    <property type="component" value="Unassembled WGS sequence"/>
</dbReference>
<evidence type="ECO:0000256" key="1">
    <source>
        <dbReference type="SAM" id="Phobius"/>
    </source>
</evidence>
<dbReference type="RefSeq" id="WP_245353981.1">
    <property type="nucleotide sequence ID" value="NZ_BAAAJW010000006.1"/>
</dbReference>
<evidence type="ECO:0000313" key="3">
    <source>
        <dbReference type="Proteomes" id="UP001519290"/>
    </source>
</evidence>